<protein>
    <submittedName>
        <fullName evidence="2">Uncharacterized protein</fullName>
    </submittedName>
</protein>
<evidence type="ECO:0000313" key="2">
    <source>
        <dbReference type="EMBL" id="CAJ35858.1"/>
    </source>
</evidence>
<feature type="transmembrane region" description="Helical" evidence="1">
    <location>
        <begin position="68"/>
        <end position="85"/>
    </location>
</feature>
<feature type="transmembrane region" description="Helical" evidence="1">
    <location>
        <begin position="287"/>
        <end position="309"/>
    </location>
</feature>
<dbReference type="Proteomes" id="UP000000663">
    <property type="component" value="Chromosome"/>
</dbReference>
<feature type="transmembrane region" description="Helical" evidence="1">
    <location>
        <begin position="315"/>
        <end position="336"/>
    </location>
</feature>
<keyword evidence="3" id="KW-1185">Reference proteome</keyword>
<feature type="transmembrane region" description="Helical" evidence="1">
    <location>
        <begin position="147"/>
        <end position="173"/>
    </location>
</feature>
<dbReference type="STRING" id="351160.RCIX417"/>
<dbReference type="RefSeq" id="WP_012036644.1">
    <property type="nucleotide sequence ID" value="NC_009464.1"/>
</dbReference>
<evidence type="ECO:0000313" key="3">
    <source>
        <dbReference type="Proteomes" id="UP000000663"/>
    </source>
</evidence>
<keyword evidence="1" id="KW-0812">Transmembrane</keyword>
<feature type="transmembrane region" description="Helical" evidence="1">
    <location>
        <begin position="179"/>
        <end position="200"/>
    </location>
</feature>
<dbReference type="OrthoDB" id="142690at2157"/>
<dbReference type="PATRIC" id="fig|351160.9.peg.2378"/>
<feature type="transmembrane region" description="Helical" evidence="1">
    <location>
        <begin position="97"/>
        <end position="127"/>
    </location>
</feature>
<evidence type="ECO:0000256" key="1">
    <source>
        <dbReference type="SAM" id="Phobius"/>
    </source>
</evidence>
<feature type="transmembrane region" description="Helical" evidence="1">
    <location>
        <begin position="250"/>
        <end position="267"/>
    </location>
</feature>
<sequence>MDESPPDWARYLFWLISGCLSVFFAEIVSGSYLFPYFTFRGLFIVLPVYASHTLVLAYVVYRFGKPRLYTLFLAGAIFGLYEAYITKIIWNPPWGEAIWLFQGVAVVEAMVLVLFWHPLLSFILALFTSESLLSRSREILSGLPQMFWGLFATPSRTYLVIFGAALLCGLYQGTLVPSPLYSIASTVAAGTVLGILIFVYRRMGLHMYDIRKLLPTPKEFIILIVLLLSMYAIYGIAVRREALPGTVPQLIILGTYFLLFGLLYLSLKRSRRVRLPSLNFPVRFSWLKYAAFFIATGLASAIMSLAAFRETAHTAFWYAGIALGLILLALSAIDLLQRPETSGH</sequence>
<keyword evidence="1" id="KW-0472">Membrane</keyword>
<feature type="transmembrane region" description="Helical" evidence="1">
    <location>
        <begin position="12"/>
        <end position="34"/>
    </location>
</feature>
<feature type="transmembrane region" description="Helical" evidence="1">
    <location>
        <begin position="40"/>
        <end position="61"/>
    </location>
</feature>
<dbReference type="KEGG" id="rci:RCIX417"/>
<accession>Q0W6Y5</accession>
<gene>
    <name evidence="2" type="ORF">RCIX417</name>
</gene>
<dbReference type="EMBL" id="AM114193">
    <property type="protein sequence ID" value="CAJ35858.1"/>
    <property type="molecule type" value="Genomic_DNA"/>
</dbReference>
<keyword evidence="1" id="KW-1133">Transmembrane helix</keyword>
<reference evidence="2 3" key="1">
    <citation type="journal article" date="2006" name="Science">
        <title>Genome of rice cluster I archaea -- the key methane producers in the rice rhizosphere.</title>
        <authorList>
            <person name="Erkel C."/>
            <person name="Kube M."/>
            <person name="Reinhardt R."/>
            <person name="Liesack W."/>
        </authorList>
    </citation>
    <scope>NUCLEOTIDE SEQUENCE [LARGE SCALE GENOMIC DNA]</scope>
    <source>
        <strain evidence="3">DSM 22066 / NBRC 105507 / MRE50</strain>
    </source>
</reference>
<organism evidence="2 3">
    <name type="scientific">Methanocella arvoryzae (strain DSM 22066 / NBRC 105507 / MRE50)</name>
    <dbReference type="NCBI Taxonomy" id="351160"/>
    <lineage>
        <taxon>Archaea</taxon>
        <taxon>Methanobacteriati</taxon>
        <taxon>Methanobacteriota</taxon>
        <taxon>Stenosarchaea group</taxon>
        <taxon>Methanomicrobia</taxon>
        <taxon>Methanocellales</taxon>
        <taxon>Methanocellaceae</taxon>
        <taxon>Methanocella</taxon>
    </lineage>
</organism>
<dbReference type="GeneID" id="5144989"/>
<dbReference type="AlphaFoldDB" id="Q0W6Y5"/>
<feature type="transmembrane region" description="Helical" evidence="1">
    <location>
        <begin position="220"/>
        <end position="238"/>
    </location>
</feature>
<name>Q0W6Y5_METAR</name>
<dbReference type="eggNOG" id="arCOG04380">
    <property type="taxonomic scope" value="Archaea"/>
</dbReference>
<proteinExistence type="predicted"/>